<sequence>MTKALPERPDLAWLKKAAKEHLAELRVKDPETKLHQAQLAIARDYGFASWRALKAHVDVESADGQIIAAVTTGNAVELKRLLADYPAKITLTGGQWRMPLLHLAAQSGHLDCVNLLLDLGCDVNERDKFDRACPLHWAAAEGHLAVVKRLVAVGGDVEGAGDDHEMSVIGWATCFQHIQSEVADYLLAKGAAPTIFSAVALNRADPVRKLVKADPHLLSRQMSRFEHRRMPLHFAVLKERPDMVALLLELGADPGAKDDRGNTPLNYVSPKMDSRIAKALVAAGASPAEQSDNRFESAVPILNVKDVTASIAYYVEKLGFYKEWDWGSPPSFGCVFRDSIRIFLCHDAQGARGMWISIFIRDVDALYEDYKKSGAIIRQAPANFPWGLREMNVEDIDGHRLRIGSEATGPADGTALNEGA</sequence>
<reference evidence="1" key="1">
    <citation type="submission" date="2021-01" db="EMBL/GenBank/DDBJ databases">
        <authorList>
            <person name="Sun Q."/>
        </authorList>
    </citation>
    <scope>NUCLEOTIDE SEQUENCE</scope>
    <source>
        <strain evidence="1">YIM B02566</strain>
    </source>
</reference>
<comment type="caution">
    <text evidence="1">The sequence shown here is derived from an EMBL/GenBank/DDBJ whole genome shotgun (WGS) entry which is preliminary data.</text>
</comment>
<gene>
    <name evidence="1" type="ORF">JHL16_12735</name>
</gene>
<dbReference type="Proteomes" id="UP000616151">
    <property type="component" value="Unassembled WGS sequence"/>
</dbReference>
<keyword evidence="2" id="KW-1185">Reference proteome</keyword>
<dbReference type="EMBL" id="JAENHL010000007">
    <property type="protein sequence ID" value="MBK1867215.1"/>
    <property type="molecule type" value="Genomic_DNA"/>
</dbReference>
<organism evidence="1 2">
    <name type="scientific">Taklimakanibacter albus</name>
    <dbReference type="NCBI Taxonomy" id="2800327"/>
    <lineage>
        <taxon>Bacteria</taxon>
        <taxon>Pseudomonadati</taxon>
        <taxon>Pseudomonadota</taxon>
        <taxon>Alphaproteobacteria</taxon>
        <taxon>Hyphomicrobiales</taxon>
        <taxon>Aestuariivirgaceae</taxon>
        <taxon>Taklimakanibacter</taxon>
    </lineage>
</organism>
<accession>A0ACC5R3H0</accession>
<proteinExistence type="predicted"/>
<name>A0ACC5R3H0_9HYPH</name>
<evidence type="ECO:0000313" key="1">
    <source>
        <dbReference type="EMBL" id="MBK1867215.1"/>
    </source>
</evidence>
<protein>
    <submittedName>
        <fullName evidence="1">Ankyrin repeat domain-containing protein</fullName>
    </submittedName>
</protein>
<evidence type="ECO:0000313" key="2">
    <source>
        <dbReference type="Proteomes" id="UP000616151"/>
    </source>
</evidence>